<dbReference type="Pfam" id="PF00153">
    <property type="entry name" value="Mito_carr"/>
    <property type="match status" value="2"/>
</dbReference>
<dbReference type="InterPro" id="IPR044712">
    <property type="entry name" value="SLC25A32-like"/>
</dbReference>
<name>A0A3Q8UC72_9APIC</name>
<keyword evidence="4 8" id="KW-0812">Transmembrane</keyword>
<reference evidence="12" key="1">
    <citation type="journal article" date="2018" name="Genome Biol. Evol.">
        <title>Nephromyces encodes a urate metabolism pathway and predicted peroxisomes, demonstrating these are not ancient losses of apicomplexans.</title>
        <authorList>
            <person name="Paight C."/>
            <person name="Slamovits C.H."/>
            <person name="Saffo M.B."/>
            <person name="Lane C.E."/>
        </authorList>
    </citation>
    <scope>NUCLEOTIDE SEQUENCE</scope>
    <source>
        <strain evidence="11">Neph254</strain>
        <strain evidence="12">Neph255</strain>
    </source>
</reference>
<feature type="transmembrane region" description="Helical" evidence="10">
    <location>
        <begin position="301"/>
        <end position="319"/>
    </location>
</feature>
<evidence type="ECO:0000313" key="11">
    <source>
        <dbReference type="EMBL" id="AZL94728.1"/>
    </source>
</evidence>
<dbReference type="GO" id="GO:0055085">
    <property type="term" value="P:transmembrane transport"/>
    <property type="evidence" value="ECO:0007669"/>
    <property type="project" value="InterPro"/>
</dbReference>
<evidence type="ECO:0000256" key="9">
    <source>
        <dbReference type="RuleBase" id="RU000488"/>
    </source>
</evidence>
<evidence type="ECO:0000256" key="7">
    <source>
        <dbReference type="ARBA" id="ARBA00023136"/>
    </source>
</evidence>
<dbReference type="AlphaFoldDB" id="A0A3Q8UC72"/>
<evidence type="ECO:0000256" key="3">
    <source>
        <dbReference type="ARBA" id="ARBA00022448"/>
    </source>
</evidence>
<dbReference type="GO" id="GO:0006862">
    <property type="term" value="P:nucleotide transport"/>
    <property type="evidence" value="ECO:0007669"/>
    <property type="project" value="InterPro"/>
</dbReference>
<evidence type="ECO:0000256" key="4">
    <source>
        <dbReference type="ARBA" id="ARBA00022692"/>
    </source>
</evidence>
<comment type="similarity">
    <text evidence="2 9">Belongs to the mitochondrial carrier (TC 2.A.29) family.</text>
</comment>
<keyword evidence="6 10" id="KW-1133">Transmembrane helix</keyword>
<feature type="repeat" description="Solcar" evidence="8">
    <location>
        <begin position="82"/>
        <end position="165"/>
    </location>
</feature>
<feature type="transmembrane region" description="Helical" evidence="10">
    <location>
        <begin position="141"/>
        <end position="162"/>
    </location>
</feature>
<evidence type="ECO:0000313" key="12">
    <source>
        <dbReference type="EMBL" id="AZL94729.1"/>
    </source>
</evidence>
<dbReference type="InterPro" id="IPR023395">
    <property type="entry name" value="MCP_dom_sf"/>
</dbReference>
<evidence type="ECO:0000256" key="2">
    <source>
        <dbReference type="ARBA" id="ARBA00006375"/>
    </source>
</evidence>
<evidence type="ECO:0000256" key="5">
    <source>
        <dbReference type="ARBA" id="ARBA00022737"/>
    </source>
</evidence>
<dbReference type="PANTHER" id="PTHR45683">
    <property type="entry name" value="MITOCHONDRIAL NICOTINAMIDE ADENINE DINUCLEOTIDE TRANSPORTER 1-RELATED-RELATED"/>
    <property type="match status" value="1"/>
</dbReference>
<comment type="subcellular location">
    <subcellularLocation>
        <location evidence="1">Membrane</location>
        <topology evidence="1">Multi-pass membrane protein</topology>
    </subcellularLocation>
</comment>
<proteinExistence type="evidence at transcript level"/>
<accession>A0A3Q8UC72</accession>
<feature type="repeat" description="Solcar" evidence="8">
    <location>
        <begin position="173"/>
        <end position="256"/>
    </location>
</feature>
<evidence type="ECO:0000256" key="8">
    <source>
        <dbReference type="PROSITE-ProRule" id="PRU00282"/>
    </source>
</evidence>
<dbReference type="Gene3D" id="1.50.40.10">
    <property type="entry name" value="Mitochondrial carrier domain"/>
    <property type="match status" value="2"/>
</dbReference>
<feature type="transmembrane region" description="Helical" evidence="10">
    <location>
        <begin position="183"/>
        <end position="200"/>
    </location>
</feature>
<organism evidence="12">
    <name type="scientific">Nephromyces sp. MMRI</name>
    <dbReference type="NCBI Taxonomy" id="2496275"/>
    <lineage>
        <taxon>Eukaryota</taxon>
        <taxon>Sar</taxon>
        <taxon>Alveolata</taxon>
        <taxon>Apicomplexa</taxon>
        <taxon>Aconoidasida</taxon>
        <taxon>Nephromycida</taxon>
        <taxon>Nephromyces</taxon>
    </lineage>
</organism>
<dbReference type="PROSITE" id="PS50920">
    <property type="entry name" value="SOLCAR"/>
    <property type="match status" value="2"/>
</dbReference>
<dbReference type="EMBL" id="MK266024">
    <property type="protein sequence ID" value="AZL94729.1"/>
    <property type="molecule type" value="mRNA"/>
</dbReference>
<evidence type="ECO:0000256" key="1">
    <source>
        <dbReference type="ARBA" id="ARBA00004141"/>
    </source>
</evidence>
<dbReference type="InterPro" id="IPR018108">
    <property type="entry name" value="MCP_transmembrane"/>
</dbReference>
<sequence length="323" mass="36600">MDNSTTYNKVDEREIKQKHLQHSPTLYNLAIPQFINSPSSVPDSATLSTSQYNDLQAQKDFLNPFYTSRQSHNSNGAKKPDNKQFIDTLTSTVGALLVTIILYPLENIRTRVSVSQLRVNYVKSIAEIVNSEGFYGLYRGLTSSLIGVLLSWGIYHGSFIFLNSTIKSPYLGKGINYDSLPKIGAVFLSVLISTPVWVVNTRKTLDKSNSMSFWSDLKQIAHTERFISLFSGFIPSLLISLSPALNIFLLSRFKNILLRLKMITKKVKGLNKYNYSSILNSIYLKPEKGDKIKSHFTFKESFLIGMLSKLVISFLFYPFRVCE</sequence>
<protein>
    <submittedName>
        <fullName evidence="12">Solute carrier family 25 member 17</fullName>
    </submittedName>
</protein>
<dbReference type="GO" id="GO:0016020">
    <property type="term" value="C:membrane"/>
    <property type="evidence" value="ECO:0007669"/>
    <property type="project" value="UniProtKB-SubCell"/>
</dbReference>
<evidence type="ECO:0000256" key="10">
    <source>
        <dbReference type="SAM" id="Phobius"/>
    </source>
</evidence>
<evidence type="ECO:0000256" key="6">
    <source>
        <dbReference type="ARBA" id="ARBA00022989"/>
    </source>
</evidence>
<keyword evidence="5" id="KW-0677">Repeat</keyword>
<keyword evidence="3 9" id="KW-0813">Transport</keyword>
<dbReference type="EMBL" id="MK266023">
    <property type="protein sequence ID" value="AZL94728.1"/>
    <property type="molecule type" value="mRNA"/>
</dbReference>
<dbReference type="SUPFAM" id="SSF103506">
    <property type="entry name" value="Mitochondrial carrier"/>
    <property type="match status" value="1"/>
</dbReference>
<feature type="transmembrane region" description="Helical" evidence="10">
    <location>
        <begin position="226"/>
        <end position="250"/>
    </location>
</feature>
<keyword evidence="7 8" id="KW-0472">Membrane</keyword>